<dbReference type="Gene3D" id="3.10.180.10">
    <property type="entry name" value="2,3-Dihydroxybiphenyl 1,2-Dioxygenase, domain 1"/>
    <property type="match status" value="1"/>
</dbReference>
<dbReference type="EMBL" id="MU853871">
    <property type="protein sequence ID" value="KAK3936836.1"/>
    <property type="molecule type" value="Genomic_DNA"/>
</dbReference>
<feature type="domain" description="Glyoxalase/fosfomycin resistance/dioxygenase" evidence="1">
    <location>
        <begin position="3"/>
        <end position="121"/>
    </location>
</feature>
<dbReference type="GO" id="GO:0051213">
    <property type="term" value="F:dioxygenase activity"/>
    <property type="evidence" value="ECO:0007669"/>
    <property type="project" value="UniProtKB-KW"/>
</dbReference>
<evidence type="ECO:0000313" key="3">
    <source>
        <dbReference type="Proteomes" id="UP001303473"/>
    </source>
</evidence>
<protein>
    <submittedName>
        <fullName evidence="2">Glyoxalase/Bleomycin resistance protein/Dihydroxybiphenyl dioxygenase</fullName>
    </submittedName>
</protein>
<sequence length="128" mass="13891">MTIDHTGIRVPADKHGKVIAWYEAALAPLGYKIAMEFMNGNVIGFGDQPFKVDWWVTGTQETVNTSHHAFTAKDRATVDAFHTAAVEAGGKCNGPPGIRAHYHPNYYGAFVLDPAGNNIEVVCHAPDI</sequence>
<dbReference type="InterPro" id="IPR004360">
    <property type="entry name" value="Glyas_Fos-R_dOase_dom"/>
</dbReference>
<dbReference type="SUPFAM" id="SSF54593">
    <property type="entry name" value="Glyoxalase/Bleomycin resistance protein/Dihydroxybiphenyl dioxygenase"/>
    <property type="match status" value="1"/>
</dbReference>
<evidence type="ECO:0000259" key="1">
    <source>
        <dbReference type="Pfam" id="PF00903"/>
    </source>
</evidence>
<keyword evidence="2" id="KW-0223">Dioxygenase</keyword>
<gene>
    <name evidence="2" type="ORF">QBC46DRAFT_394150</name>
</gene>
<keyword evidence="2" id="KW-0560">Oxidoreductase</keyword>
<dbReference type="AlphaFoldDB" id="A0AAN6N1F1"/>
<dbReference type="InterPro" id="IPR029068">
    <property type="entry name" value="Glyas_Bleomycin-R_OHBP_Dase"/>
</dbReference>
<dbReference type="PANTHER" id="PTHR35006">
    <property type="entry name" value="GLYOXALASE FAMILY PROTEIN (AFU_ORTHOLOGUE AFUA_5G14830)"/>
    <property type="match status" value="1"/>
</dbReference>
<dbReference type="Proteomes" id="UP001303473">
    <property type="component" value="Unassembled WGS sequence"/>
</dbReference>
<comment type="caution">
    <text evidence="2">The sequence shown here is derived from an EMBL/GenBank/DDBJ whole genome shotgun (WGS) entry which is preliminary data.</text>
</comment>
<accession>A0AAN6N1F1</accession>
<evidence type="ECO:0000313" key="2">
    <source>
        <dbReference type="EMBL" id="KAK3936836.1"/>
    </source>
</evidence>
<dbReference type="Pfam" id="PF00903">
    <property type="entry name" value="Glyoxalase"/>
    <property type="match status" value="1"/>
</dbReference>
<dbReference type="PANTHER" id="PTHR35006:SF2">
    <property type="entry name" value="GLYOXALASE FAMILY PROTEIN (AFU_ORTHOLOGUE AFUA_5G14830)"/>
    <property type="match status" value="1"/>
</dbReference>
<name>A0AAN6N1F1_9PEZI</name>
<keyword evidence="3" id="KW-1185">Reference proteome</keyword>
<reference evidence="3" key="1">
    <citation type="journal article" date="2023" name="Mol. Phylogenet. Evol.">
        <title>Genome-scale phylogeny and comparative genomics of the fungal order Sordariales.</title>
        <authorList>
            <person name="Hensen N."/>
            <person name="Bonometti L."/>
            <person name="Westerberg I."/>
            <person name="Brannstrom I.O."/>
            <person name="Guillou S."/>
            <person name="Cros-Aarteil S."/>
            <person name="Calhoun S."/>
            <person name="Haridas S."/>
            <person name="Kuo A."/>
            <person name="Mondo S."/>
            <person name="Pangilinan J."/>
            <person name="Riley R."/>
            <person name="LaButti K."/>
            <person name="Andreopoulos B."/>
            <person name="Lipzen A."/>
            <person name="Chen C."/>
            <person name="Yan M."/>
            <person name="Daum C."/>
            <person name="Ng V."/>
            <person name="Clum A."/>
            <person name="Steindorff A."/>
            <person name="Ohm R.A."/>
            <person name="Martin F."/>
            <person name="Silar P."/>
            <person name="Natvig D.O."/>
            <person name="Lalanne C."/>
            <person name="Gautier V."/>
            <person name="Ament-Velasquez S.L."/>
            <person name="Kruys A."/>
            <person name="Hutchinson M.I."/>
            <person name="Powell A.J."/>
            <person name="Barry K."/>
            <person name="Miller A.N."/>
            <person name="Grigoriev I.V."/>
            <person name="Debuchy R."/>
            <person name="Gladieux P."/>
            <person name="Hiltunen Thoren M."/>
            <person name="Johannesson H."/>
        </authorList>
    </citation>
    <scope>NUCLEOTIDE SEQUENCE [LARGE SCALE GENOMIC DNA]</scope>
    <source>
        <strain evidence="3">CBS 340.73</strain>
    </source>
</reference>
<proteinExistence type="predicted"/>
<organism evidence="2 3">
    <name type="scientific">Diplogelasinospora grovesii</name>
    <dbReference type="NCBI Taxonomy" id="303347"/>
    <lineage>
        <taxon>Eukaryota</taxon>
        <taxon>Fungi</taxon>
        <taxon>Dikarya</taxon>
        <taxon>Ascomycota</taxon>
        <taxon>Pezizomycotina</taxon>
        <taxon>Sordariomycetes</taxon>
        <taxon>Sordariomycetidae</taxon>
        <taxon>Sordariales</taxon>
        <taxon>Diplogelasinosporaceae</taxon>
        <taxon>Diplogelasinospora</taxon>
    </lineage>
</organism>
<dbReference type="CDD" id="cd07262">
    <property type="entry name" value="VOC_like"/>
    <property type="match status" value="1"/>
</dbReference>